<dbReference type="AlphaFoldDB" id="A0A835YK03"/>
<accession>A0A835YK03</accession>
<keyword evidence="2" id="KW-1185">Reference proteome</keyword>
<proteinExistence type="predicted"/>
<evidence type="ECO:0008006" key="3">
    <source>
        <dbReference type="Google" id="ProtNLM"/>
    </source>
</evidence>
<name>A0A835YK03_9STRA</name>
<comment type="caution">
    <text evidence="1">The sequence shown here is derived from an EMBL/GenBank/DDBJ whole genome shotgun (WGS) entry which is preliminary data.</text>
</comment>
<dbReference type="PANTHER" id="PTHR46586">
    <property type="entry name" value="ANKYRIN REPEAT-CONTAINING PROTEIN"/>
    <property type="match status" value="1"/>
</dbReference>
<gene>
    <name evidence="1" type="ORF">JKP88DRAFT_249295</name>
</gene>
<evidence type="ECO:0000313" key="1">
    <source>
        <dbReference type="EMBL" id="KAG5176777.1"/>
    </source>
</evidence>
<organism evidence="1 2">
    <name type="scientific">Tribonema minus</name>
    <dbReference type="NCBI Taxonomy" id="303371"/>
    <lineage>
        <taxon>Eukaryota</taxon>
        <taxon>Sar</taxon>
        <taxon>Stramenopiles</taxon>
        <taxon>Ochrophyta</taxon>
        <taxon>PX clade</taxon>
        <taxon>Xanthophyceae</taxon>
        <taxon>Tribonematales</taxon>
        <taxon>Tribonemataceae</taxon>
        <taxon>Tribonema</taxon>
    </lineage>
</organism>
<dbReference type="InterPro" id="IPR052050">
    <property type="entry name" value="SecEffector_AnkRepeat"/>
</dbReference>
<evidence type="ECO:0000313" key="2">
    <source>
        <dbReference type="Proteomes" id="UP000664859"/>
    </source>
</evidence>
<protein>
    <recommendedName>
        <fullName evidence="3">Ankyrin repeat protein</fullName>
    </recommendedName>
</protein>
<dbReference type="SUPFAM" id="SSF140860">
    <property type="entry name" value="Pseudo ankyrin repeat-like"/>
    <property type="match status" value="1"/>
</dbReference>
<reference evidence="1" key="1">
    <citation type="submission" date="2021-02" db="EMBL/GenBank/DDBJ databases">
        <title>First Annotated Genome of the Yellow-green Alga Tribonema minus.</title>
        <authorList>
            <person name="Mahan K.M."/>
        </authorList>
    </citation>
    <scope>NUCLEOTIDE SEQUENCE</scope>
    <source>
        <strain evidence="1">UTEX B ZZ1240</strain>
    </source>
</reference>
<sequence length="325" mass="35878">MLRSTYMAVLAKYHRGHRLVCATSGGAAAQSVSTFRMAQECGITQRVLDGRSFQKWVGRSGSPELIRLAVEAGMAVRFNALRGAAEICSVEAVDALSRHLREDARNDLEDFLDALLTVAAAAAGSRAELARAREVLVWVSQQKRRRDWPEWLMTALCCRAVACGRFDTLRWLIMMTSGAALFGPCAHDVTDLCEGIDVRDSYYALHECFQVRVGKSVFSIMDMAIATGRLDIVQWLRARSLAFTAKSADLAAAAGRLPLLRWLHAQGSEACPFDAASVVQSMLTLEWSRVALWAWLREIGADSVRLHSSLHERSAHNRASGNWPT</sequence>
<dbReference type="EMBL" id="JAFCMP010000533">
    <property type="protein sequence ID" value="KAG5176777.1"/>
    <property type="molecule type" value="Genomic_DNA"/>
</dbReference>
<dbReference type="PANTHER" id="PTHR46586:SF3">
    <property type="entry name" value="ANKYRIN REPEAT-CONTAINING PROTEIN"/>
    <property type="match status" value="1"/>
</dbReference>
<dbReference type="Proteomes" id="UP000664859">
    <property type="component" value="Unassembled WGS sequence"/>
</dbReference>